<dbReference type="Pfam" id="PF00117">
    <property type="entry name" value="GATase"/>
    <property type="match status" value="1"/>
</dbReference>
<organism evidence="2">
    <name type="scientific">marine sediment metagenome</name>
    <dbReference type="NCBI Taxonomy" id="412755"/>
    <lineage>
        <taxon>unclassified sequences</taxon>
        <taxon>metagenomes</taxon>
        <taxon>ecological metagenomes</taxon>
    </lineage>
</organism>
<comment type="caution">
    <text evidence="2">The sequence shown here is derived from an EMBL/GenBank/DDBJ whole genome shotgun (WGS) entry which is preliminary data.</text>
</comment>
<accession>A0A0F9X7A8</accession>
<name>A0A0F9X7A8_9ZZZZ</name>
<feature type="domain" description="Glutamine amidotransferase" evidence="1">
    <location>
        <begin position="76"/>
        <end position="180"/>
    </location>
</feature>
<sequence>MARMKIGILQTGHSPDNMKDALGDYGDMFVKLLGGHDFDFQIWSVVDGDFPASAVDADGWLITGSKHGAYEDHDWIPPLEQLIRGIRDAGRPLVGICFGHQIIAQALGGKVEKFAGGWSVGRTEYTIDGETLALNAWHQDQVTELPQGAKVVGASDFCANAALLYDDQIWTIQPHPEFTQDFIDGLIRTRGKGVVPDHQLESASALLDAPTDNAKIADHIADFLKKERL</sequence>
<dbReference type="InterPro" id="IPR029062">
    <property type="entry name" value="Class_I_gatase-like"/>
</dbReference>
<protein>
    <recommendedName>
        <fullName evidence="1">Glutamine amidotransferase domain-containing protein</fullName>
    </recommendedName>
</protein>
<dbReference type="PROSITE" id="PS51273">
    <property type="entry name" value="GATASE_TYPE_1"/>
    <property type="match status" value="1"/>
</dbReference>
<gene>
    <name evidence="2" type="ORF">LCGC14_0184130</name>
</gene>
<dbReference type="InterPro" id="IPR044992">
    <property type="entry name" value="ChyE-like"/>
</dbReference>
<dbReference type="CDD" id="cd01741">
    <property type="entry name" value="GATase1_1"/>
    <property type="match status" value="1"/>
</dbReference>
<evidence type="ECO:0000313" key="2">
    <source>
        <dbReference type="EMBL" id="KKN94836.1"/>
    </source>
</evidence>
<dbReference type="GO" id="GO:0005829">
    <property type="term" value="C:cytosol"/>
    <property type="evidence" value="ECO:0007669"/>
    <property type="project" value="TreeGrafter"/>
</dbReference>
<dbReference type="PANTHER" id="PTHR42695">
    <property type="entry name" value="GLUTAMINE AMIDOTRANSFERASE YLR126C-RELATED"/>
    <property type="match status" value="1"/>
</dbReference>
<proteinExistence type="predicted"/>
<dbReference type="Gene3D" id="3.40.50.880">
    <property type="match status" value="1"/>
</dbReference>
<dbReference type="EMBL" id="LAZR01000075">
    <property type="protein sequence ID" value="KKN94836.1"/>
    <property type="molecule type" value="Genomic_DNA"/>
</dbReference>
<reference evidence="2" key="1">
    <citation type="journal article" date="2015" name="Nature">
        <title>Complex archaea that bridge the gap between prokaryotes and eukaryotes.</title>
        <authorList>
            <person name="Spang A."/>
            <person name="Saw J.H."/>
            <person name="Jorgensen S.L."/>
            <person name="Zaremba-Niedzwiedzka K."/>
            <person name="Martijn J."/>
            <person name="Lind A.E."/>
            <person name="van Eijk R."/>
            <person name="Schleper C."/>
            <person name="Guy L."/>
            <person name="Ettema T.J."/>
        </authorList>
    </citation>
    <scope>NUCLEOTIDE SEQUENCE</scope>
</reference>
<dbReference type="AlphaFoldDB" id="A0A0F9X7A8"/>
<dbReference type="SUPFAM" id="SSF52317">
    <property type="entry name" value="Class I glutamine amidotransferase-like"/>
    <property type="match status" value="1"/>
</dbReference>
<dbReference type="InterPro" id="IPR017926">
    <property type="entry name" value="GATASE"/>
</dbReference>
<dbReference type="PANTHER" id="PTHR42695:SF5">
    <property type="entry name" value="GLUTAMINE AMIDOTRANSFERASE YLR126C-RELATED"/>
    <property type="match status" value="1"/>
</dbReference>
<evidence type="ECO:0000259" key="1">
    <source>
        <dbReference type="Pfam" id="PF00117"/>
    </source>
</evidence>